<keyword evidence="4" id="KW-0812">Transmembrane</keyword>
<evidence type="ECO:0000256" key="2">
    <source>
        <dbReference type="ARBA" id="ARBA00006068"/>
    </source>
</evidence>
<keyword evidence="6" id="KW-1133">Transmembrane helix</keyword>
<evidence type="ECO:0000256" key="3">
    <source>
        <dbReference type="ARBA" id="ARBA00022475"/>
    </source>
</evidence>
<evidence type="ECO:0000259" key="12">
    <source>
        <dbReference type="Pfam" id="PF03816"/>
    </source>
</evidence>
<evidence type="ECO:0000313" key="13">
    <source>
        <dbReference type="EMBL" id="MRG87069.1"/>
    </source>
</evidence>
<proteinExistence type="inferred from homology"/>
<dbReference type="NCBIfam" id="TIGR00350">
    <property type="entry name" value="lytR_cpsA_psr"/>
    <property type="match status" value="1"/>
</dbReference>
<dbReference type="PANTHER" id="PTHR33392">
    <property type="entry name" value="POLYISOPRENYL-TEICHOIC ACID--PEPTIDOGLYCAN TEICHOIC ACID TRANSFERASE TAGU"/>
    <property type="match status" value="1"/>
</dbReference>
<dbReference type="AlphaFoldDB" id="A0A6G1X811"/>
<comment type="function">
    <text evidence="10">Involved in SarA attenuation. Affects resistance to oxacillin and teicoplanin, as well as the synthesis of virulence factors.</text>
</comment>
<name>A0A6G1X811_9BACI</name>
<dbReference type="OrthoDB" id="9782542at2"/>
<dbReference type="Proteomes" id="UP000480185">
    <property type="component" value="Unassembled WGS sequence"/>
</dbReference>
<dbReference type="InterPro" id="IPR050922">
    <property type="entry name" value="LytR/CpsA/Psr_CW_biosynth"/>
</dbReference>
<evidence type="ECO:0000256" key="5">
    <source>
        <dbReference type="ARBA" id="ARBA00022968"/>
    </source>
</evidence>
<feature type="domain" description="Cell envelope-related transcriptional attenuator" evidence="12">
    <location>
        <begin position="89"/>
        <end position="233"/>
    </location>
</feature>
<accession>A0A6G1X811</accession>
<evidence type="ECO:0000256" key="6">
    <source>
        <dbReference type="ARBA" id="ARBA00022989"/>
    </source>
</evidence>
<sequence length="317" mass="36134">MVNKRVERRTLKKRKRKKWILITALLLVLGVVTYTTYEYIAGKEAAEDQVGKSETNSKYEDEFQGVDDDLGKTNVLLLGVDSRGEENSRTDTIMIGQYDPDKETAKLVSIMRDSYVNIPGHGYNKINHAFFLGGPELLRQTIQQNFGINVEYYAIIDFNGFTQVVDTVAPEGVEIEVEKYMSHNIDVELQPGVQRLNGKELLGYARFRHDRDGDFARVERQQKVIKLLKDEMISFAGLFKLPRVVGTLEPYIDTNMKTGTILSLGKDFLLNPVDNIETLRIPIRETAWDSTYSHAGDVLEFNEAENRAEIKSFLNVE</sequence>
<keyword evidence="3" id="KW-1003">Cell membrane</keyword>
<evidence type="ECO:0000256" key="7">
    <source>
        <dbReference type="ARBA" id="ARBA00023015"/>
    </source>
</evidence>
<evidence type="ECO:0000256" key="10">
    <source>
        <dbReference type="ARBA" id="ARBA00037178"/>
    </source>
</evidence>
<reference evidence="13 14" key="1">
    <citation type="submission" date="2019-11" db="EMBL/GenBank/DDBJ databases">
        <authorList>
            <person name="Li J."/>
        </authorList>
    </citation>
    <scope>NUCLEOTIDE SEQUENCE [LARGE SCALE GENOMIC DNA]</scope>
    <source>
        <strain evidence="13 14">J4</strain>
    </source>
</reference>
<evidence type="ECO:0000256" key="1">
    <source>
        <dbReference type="ARBA" id="ARBA00004401"/>
    </source>
</evidence>
<dbReference type="GO" id="GO:0071555">
    <property type="term" value="P:cell wall organization"/>
    <property type="evidence" value="ECO:0007669"/>
    <property type="project" value="UniProtKB-KW"/>
</dbReference>
<comment type="similarity">
    <text evidence="2">Belongs to the LytR/CpsA/Psr (LCP) family.</text>
</comment>
<dbReference type="EMBL" id="WJNH01000007">
    <property type="protein sequence ID" value="MRG87069.1"/>
    <property type="molecule type" value="Genomic_DNA"/>
</dbReference>
<evidence type="ECO:0000256" key="11">
    <source>
        <dbReference type="ARBA" id="ARBA00040752"/>
    </source>
</evidence>
<organism evidence="13 14">
    <name type="scientific">Salinibacillus xinjiangensis</name>
    <dbReference type="NCBI Taxonomy" id="1229268"/>
    <lineage>
        <taxon>Bacteria</taxon>
        <taxon>Bacillati</taxon>
        <taxon>Bacillota</taxon>
        <taxon>Bacilli</taxon>
        <taxon>Bacillales</taxon>
        <taxon>Bacillaceae</taxon>
        <taxon>Salinibacillus</taxon>
    </lineage>
</organism>
<protein>
    <recommendedName>
        <fullName evidence="11">Regulatory protein MsrR</fullName>
    </recommendedName>
</protein>
<comment type="subcellular location">
    <subcellularLocation>
        <location evidence="1">Cell membrane</location>
        <topology evidence="1">Single-pass type II membrane protein</topology>
    </subcellularLocation>
</comment>
<evidence type="ECO:0000256" key="4">
    <source>
        <dbReference type="ARBA" id="ARBA00022692"/>
    </source>
</evidence>
<keyword evidence="5" id="KW-0735">Signal-anchor</keyword>
<keyword evidence="9" id="KW-0804">Transcription</keyword>
<keyword evidence="8" id="KW-0472">Membrane</keyword>
<evidence type="ECO:0000313" key="14">
    <source>
        <dbReference type="Proteomes" id="UP000480185"/>
    </source>
</evidence>
<gene>
    <name evidence="13" type="ORF">GH754_12190</name>
</gene>
<comment type="caution">
    <text evidence="13">The sequence shown here is derived from an EMBL/GenBank/DDBJ whole genome shotgun (WGS) entry which is preliminary data.</text>
</comment>
<dbReference type="GO" id="GO:0005886">
    <property type="term" value="C:plasma membrane"/>
    <property type="evidence" value="ECO:0007669"/>
    <property type="project" value="UniProtKB-SubCell"/>
</dbReference>
<dbReference type="PANTHER" id="PTHR33392:SF8">
    <property type="entry name" value="REGULATORY PROTEIN MSRR"/>
    <property type="match status" value="1"/>
</dbReference>
<evidence type="ECO:0000256" key="9">
    <source>
        <dbReference type="ARBA" id="ARBA00023163"/>
    </source>
</evidence>
<keyword evidence="7" id="KW-0805">Transcription regulation</keyword>
<keyword evidence="14" id="KW-1185">Reference proteome</keyword>
<dbReference type="RefSeq" id="WP_153728958.1">
    <property type="nucleotide sequence ID" value="NZ_WJNH01000007.1"/>
</dbReference>
<dbReference type="InterPro" id="IPR004474">
    <property type="entry name" value="LytR_CpsA_psr"/>
</dbReference>
<evidence type="ECO:0000256" key="8">
    <source>
        <dbReference type="ARBA" id="ARBA00023136"/>
    </source>
</evidence>
<dbReference type="Pfam" id="PF03816">
    <property type="entry name" value="LytR_cpsA_psr"/>
    <property type="match status" value="1"/>
</dbReference>
<dbReference type="Gene3D" id="3.40.630.190">
    <property type="entry name" value="LCP protein"/>
    <property type="match status" value="1"/>
</dbReference>